<protein>
    <submittedName>
        <fullName evidence="1">Uncharacterized protein</fullName>
    </submittedName>
</protein>
<proteinExistence type="predicted"/>
<accession>A0A1I3RHC5</accession>
<dbReference type="STRING" id="588602.SAMN04487991_2196"/>
<dbReference type="EMBL" id="FORH01000003">
    <property type="protein sequence ID" value="SFJ44586.1"/>
    <property type="molecule type" value="Genomic_DNA"/>
</dbReference>
<reference evidence="2" key="1">
    <citation type="submission" date="2016-10" db="EMBL/GenBank/DDBJ databases">
        <authorList>
            <person name="Varghese N."/>
            <person name="Submissions S."/>
        </authorList>
    </citation>
    <scope>NUCLEOTIDE SEQUENCE [LARGE SCALE GENOMIC DNA]</scope>
    <source>
        <strain evidence="2">DSM 26471</strain>
    </source>
</reference>
<dbReference type="Proteomes" id="UP000199630">
    <property type="component" value="Unassembled WGS sequence"/>
</dbReference>
<gene>
    <name evidence="1" type="ORF">SAMN04487991_2196</name>
</gene>
<dbReference type="RefSeq" id="WP_177213101.1">
    <property type="nucleotide sequence ID" value="NZ_FORH01000003.1"/>
</dbReference>
<keyword evidence="2" id="KW-1185">Reference proteome</keyword>
<organism evidence="1 2">
    <name type="scientific">Celeribacter neptunius</name>
    <dbReference type="NCBI Taxonomy" id="588602"/>
    <lineage>
        <taxon>Bacteria</taxon>
        <taxon>Pseudomonadati</taxon>
        <taxon>Pseudomonadota</taxon>
        <taxon>Alphaproteobacteria</taxon>
        <taxon>Rhodobacterales</taxon>
        <taxon>Roseobacteraceae</taxon>
        <taxon>Celeribacter</taxon>
    </lineage>
</organism>
<evidence type="ECO:0000313" key="1">
    <source>
        <dbReference type="EMBL" id="SFJ44586.1"/>
    </source>
</evidence>
<name>A0A1I3RHC5_9RHOB</name>
<sequence length="49" mass="5572">MARAASFPNSIGFPRPFAALANRMMRAFNALRSLEPVPCWTEYLRATRD</sequence>
<dbReference type="AlphaFoldDB" id="A0A1I3RHC5"/>
<evidence type="ECO:0000313" key="2">
    <source>
        <dbReference type="Proteomes" id="UP000199630"/>
    </source>
</evidence>